<name>S4XKC5_9CORY</name>
<dbReference type="InterPro" id="IPR050570">
    <property type="entry name" value="Cell_wall_metabolism_enzyme"/>
</dbReference>
<feature type="domain" description="M23ase beta-sheet core" evidence="4">
    <location>
        <begin position="65"/>
        <end position="152"/>
    </location>
</feature>
<dbReference type="STRING" id="1200352.A606_06855"/>
<dbReference type="AlphaFoldDB" id="S4XKC5"/>
<feature type="chain" id="PRO_5004533842" evidence="3">
    <location>
        <begin position="29"/>
        <end position="184"/>
    </location>
</feature>
<feature type="signal peptide" evidence="3">
    <location>
        <begin position="1"/>
        <end position="28"/>
    </location>
</feature>
<feature type="region of interest" description="Disordered" evidence="2">
    <location>
        <begin position="25"/>
        <end position="46"/>
    </location>
</feature>
<dbReference type="OrthoDB" id="5245088at2"/>
<dbReference type="EMBL" id="CP003696">
    <property type="protein sequence ID" value="AGP31018.1"/>
    <property type="molecule type" value="Genomic_DNA"/>
</dbReference>
<dbReference type="PANTHER" id="PTHR21666:SF289">
    <property type="entry name" value="L-ALA--D-GLU ENDOPEPTIDASE"/>
    <property type="match status" value="1"/>
</dbReference>
<organism evidence="5 6">
    <name type="scientific">Corynebacterium terpenotabidum Y-11</name>
    <dbReference type="NCBI Taxonomy" id="1200352"/>
    <lineage>
        <taxon>Bacteria</taxon>
        <taxon>Bacillati</taxon>
        <taxon>Actinomycetota</taxon>
        <taxon>Actinomycetes</taxon>
        <taxon>Mycobacteriales</taxon>
        <taxon>Corynebacteriaceae</taxon>
        <taxon>Corynebacterium</taxon>
    </lineage>
</organism>
<dbReference type="Gene3D" id="2.70.70.10">
    <property type="entry name" value="Glucose Permease (Domain IIA)"/>
    <property type="match status" value="1"/>
</dbReference>
<accession>S4XKC5</accession>
<evidence type="ECO:0000259" key="4">
    <source>
        <dbReference type="Pfam" id="PF01551"/>
    </source>
</evidence>
<protein>
    <submittedName>
        <fullName evidence="5">Membrane metalloendopeptidase</fullName>
    </submittedName>
</protein>
<dbReference type="Proteomes" id="UP000014809">
    <property type="component" value="Chromosome"/>
</dbReference>
<evidence type="ECO:0000256" key="3">
    <source>
        <dbReference type="SAM" id="SignalP"/>
    </source>
</evidence>
<dbReference type="InterPro" id="IPR016047">
    <property type="entry name" value="M23ase_b-sheet_dom"/>
</dbReference>
<dbReference type="CDD" id="cd12797">
    <property type="entry name" value="M23_peptidase"/>
    <property type="match status" value="1"/>
</dbReference>
<sequence>MTIRRSLPLLAVSLTLVLTLSPGLSSSAASDVPDGPGGPEPTHRRPVAGVVVSPADIPDKNWLPGHRGADLDAAPGDPVRASAAGTVRFAGSVAGTPTVSVDHGNGLRTTYEPVLTLVRTGDLVGQGQIIGTLADTTTLPETARRETGLHWGAVLGSDGGDSSDGERYIDPMTLLGPVQVRLWR</sequence>
<evidence type="ECO:0000256" key="2">
    <source>
        <dbReference type="SAM" id="MobiDB-lite"/>
    </source>
</evidence>
<dbReference type="InterPro" id="IPR011055">
    <property type="entry name" value="Dup_hybrid_motif"/>
</dbReference>
<dbReference type="GO" id="GO:0004222">
    <property type="term" value="F:metalloendopeptidase activity"/>
    <property type="evidence" value="ECO:0007669"/>
    <property type="project" value="TreeGrafter"/>
</dbReference>
<dbReference type="PANTHER" id="PTHR21666">
    <property type="entry name" value="PEPTIDASE-RELATED"/>
    <property type="match status" value="1"/>
</dbReference>
<dbReference type="Pfam" id="PF01551">
    <property type="entry name" value="Peptidase_M23"/>
    <property type="match status" value="1"/>
</dbReference>
<gene>
    <name evidence="5" type="ORF">A606_06855</name>
</gene>
<proteinExistence type="predicted"/>
<dbReference type="KEGG" id="cter:A606_06855"/>
<keyword evidence="1 3" id="KW-0732">Signal</keyword>
<evidence type="ECO:0000313" key="5">
    <source>
        <dbReference type="EMBL" id="AGP31018.1"/>
    </source>
</evidence>
<keyword evidence="6" id="KW-1185">Reference proteome</keyword>
<dbReference type="HOGENOM" id="CLU_077601_4_1_11"/>
<evidence type="ECO:0000313" key="6">
    <source>
        <dbReference type="Proteomes" id="UP000014809"/>
    </source>
</evidence>
<evidence type="ECO:0000256" key="1">
    <source>
        <dbReference type="ARBA" id="ARBA00022729"/>
    </source>
</evidence>
<dbReference type="SUPFAM" id="SSF51261">
    <property type="entry name" value="Duplicated hybrid motif"/>
    <property type="match status" value="1"/>
</dbReference>
<dbReference type="PATRIC" id="fig|1200352.3.peg.1399"/>
<dbReference type="RefSeq" id="WP_020441379.1">
    <property type="nucleotide sequence ID" value="NC_021663.1"/>
</dbReference>
<dbReference type="eggNOG" id="COG0739">
    <property type="taxonomic scope" value="Bacteria"/>
</dbReference>
<reference evidence="5 6" key="1">
    <citation type="submission" date="2012-06" db="EMBL/GenBank/DDBJ databases">
        <title>Complete genome sequence of Corynebacterium terpenotabidum Y-11 (=DSM 44721).</title>
        <authorList>
            <person name="Ruckert C."/>
            <person name="Albersmeier A."/>
            <person name="Al-Dilaimi A."/>
            <person name="Szczepanowski R."/>
            <person name="Kalinowski J."/>
        </authorList>
    </citation>
    <scope>NUCLEOTIDE SEQUENCE [LARGE SCALE GENOMIC DNA]</scope>
    <source>
        <strain evidence="5 6">Y-11</strain>
    </source>
</reference>